<dbReference type="PROSITE" id="PS50977">
    <property type="entry name" value="HTH_TETR_2"/>
    <property type="match status" value="1"/>
</dbReference>
<accession>A0A1G6T1H2</accession>
<gene>
    <name evidence="6" type="ORF">SAMN04489747_0483</name>
</gene>
<keyword evidence="1" id="KW-0805">Transcription regulation</keyword>
<dbReference type="InterPro" id="IPR001647">
    <property type="entry name" value="HTH_TetR"/>
</dbReference>
<evidence type="ECO:0000256" key="3">
    <source>
        <dbReference type="ARBA" id="ARBA00023163"/>
    </source>
</evidence>
<keyword evidence="7" id="KW-1185">Reference proteome</keyword>
<dbReference type="PRINTS" id="PR00455">
    <property type="entry name" value="HTHTETR"/>
</dbReference>
<name>A0A1G6T1H2_9ACTN</name>
<keyword evidence="3" id="KW-0804">Transcription</keyword>
<keyword evidence="2 4" id="KW-0238">DNA-binding</keyword>
<sequence>MHSGSAGTIQGVSRPPVARAKVLRAFVEILLSEGESATTMEAVAARAGVTKGGLLYHFGSRDALVQGLLERLDELGEADVAAMRSAPEGPVDYYLRTSDVTSSVEFNELFIAASRLTKEAGLQARARLRALETRWLELLTEAIGDDARARLVLLLGDGLYLQGMIADTPGQPAGSGQLDLVLPLVEQLLATEGT</sequence>
<evidence type="ECO:0000256" key="1">
    <source>
        <dbReference type="ARBA" id="ARBA00023015"/>
    </source>
</evidence>
<protein>
    <submittedName>
        <fullName evidence="6">DNA-binding transcriptional regulator, AcrR family</fullName>
    </submittedName>
</protein>
<proteinExistence type="predicted"/>
<evidence type="ECO:0000259" key="5">
    <source>
        <dbReference type="PROSITE" id="PS50977"/>
    </source>
</evidence>
<dbReference type="PANTHER" id="PTHR30055:SF234">
    <property type="entry name" value="HTH-TYPE TRANSCRIPTIONAL REGULATOR BETI"/>
    <property type="match status" value="1"/>
</dbReference>
<dbReference type="PANTHER" id="PTHR30055">
    <property type="entry name" value="HTH-TYPE TRANSCRIPTIONAL REGULATOR RUTR"/>
    <property type="match status" value="1"/>
</dbReference>
<feature type="domain" description="HTH tetR-type" evidence="5">
    <location>
        <begin position="16"/>
        <end position="76"/>
    </location>
</feature>
<evidence type="ECO:0000256" key="2">
    <source>
        <dbReference type="ARBA" id="ARBA00023125"/>
    </source>
</evidence>
<feature type="DNA-binding region" description="H-T-H motif" evidence="4">
    <location>
        <begin position="39"/>
        <end position="58"/>
    </location>
</feature>
<dbReference type="EMBL" id="LT629688">
    <property type="protein sequence ID" value="SDD22396.1"/>
    <property type="molecule type" value="Genomic_DNA"/>
</dbReference>
<evidence type="ECO:0000256" key="4">
    <source>
        <dbReference type="PROSITE-ProRule" id="PRU00335"/>
    </source>
</evidence>
<dbReference type="STRING" id="675864.SAMN04489747_0483"/>
<dbReference type="InterPro" id="IPR050109">
    <property type="entry name" value="HTH-type_TetR-like_transc_reg"/>
</dbReference>
<reference evidence="6 7" key="1">
    <citation type="submission" date="2016-10" db="EMBL/GenBank/DDBJ databases">
        <authorList>
            <person name="de Groot N.N."/>
        </authorList>
    </citation>
    <scope>NUCLEOTIDE SEQUENCE [LARGE SCALE GENOMIC DNA]</scope>
    <source>
        <strain evidence="6 7">MON 2.2</strain>
    </source>
</reference>
<dbReference type="SUPFAM" id="SSF46689">
    <property type="entry name" value="Homeodomain-like"/>
    <property type="match status" value="1"/>
</dbReference>
<dbReference type="GO" id="GO:0003700">
    <property type="term" value="F:DNA-binding transcription factor activity"/>
    <property type="evidence" value="ECO:0007669"/>
    <property type="project" value="TreeGrafter"/>
</dbReference>
<dbReference type="Gene3D" id="1.10.357.10">
    <property type="entry name" value="Tetracycline Repressor, domain 2"/>
    <property type="match status" value="1"/>
</dbReference>
<dbReference type="InterPro" id="IPR009057">
    <property type="entry name" value="Homeodomain-like_sf"/>
</dbReference>
<organism evidence="6 7">
    <name type="scientific">Auraticoccus monumenti</name>
    <dbReference type="NCBI Taxonomy" id="675864"/>
    <lineage>
        <taxon>Bacteria</taxon>
        <taxon>Bacillati</taxon>
        <taxon>Actinomycetota</taxon>
        <taxon>Actinomycetes</taxon>
        <taxon>Propionibacteriales</taxon>
        <taxon>Propionibacteriaceae</taxon>
        <taxon>Auraticoccus</taxon>
    </lineage>
</organism>
<dbReference type="Proteomes" id="UP000198546">
    <property type="component" value="Chromosome i"/>
</dbReference>
<evidence type="ECO:0000313" key="6">
    <source>
        <dbReference type="EMBL" id="SDD22396.1"/>
    </source>
</evidence>
<evidence type="ECO:0000313" key="7">
    <source>
        <dbReference type="Proteomes" id="UP000198546"/>
    </source>
</evidence>
<dbReference type="AlphaFoldDB" id="A0A1G6T1H2"/>
<dbReference type="Pfam" id="PF00440">
    <property type="entry name" value="TetR_N"/>
    <property type="match status" value="1"/>
</dbReference>
<dbReference type="GO" id="GO:0000976">
    <property type="term" value="F:transcription cis-regulatory region binding"/>
    <property type="evidence" value="ECO:0007669"/>
    <property type="project" value="TreeGrafter"/>
</dbReference>